<organism evidence="1 2">
    <name type="scientific">Nocardia terpenica</name>
    <dbReference type="NCBI Taxonomy" id="455432"/>
    <lineage>
        <taxon>Bacteria</taxon>
        <taxon>Bacillati</taxon>
        <taxon>Actinomycetota</taxon>
        <taxon>Actinomycetes</taxon>
        <taxon>Mycobacteriales</taxon>
        <taxon>Nocardiaceae</taxon>
        <taxon>Nocardia</taxon>
    </lineage>
</organism>
<sequence>MAGQPQLTGSGVDQHQAGAFQLCRCRNDLVGGPAVRESGEVIGLPHQHPGVPSGCLRLHELIEH</sequence>
<protein>
    <submittedName>
        <fullName evidence="1">Uncharacterized protein</fullName>
    </submittedName>
</protein>
<dbReference type="Proteomes" id="UP000076512">
    <property type="component" value="Unassembled WGS sequence"/>
</dbReference>
<proteinExistence type="predicted"/>
<dbReference type="AlphaFoldDB" id="A0A164H0Y3"/>
<dbReference type="EMBL" id="LWGR01000021">
    <property type="protein sequence ID" value="KZM68109.1"/>
    <property type="molecule type" value="Genomic_DNA"/>
</dbReference>
<name>A0A164H0Y3_9NOCA</name>
<reference evidence="1 2" key="1">
    <citation type="submission" date="2016-04" db="EMBL/GenBank/DDBJ databases">
        <authorList>
            <person name="Evans L.H."/>
            <person name="Alamgir A."/>
            <person name="Owens N."/>
            <person name="Weber N.D."/>
            <person name="Virtaneva K."/>
            <person name="Barbian K."/>
            <person name="Babar A."/>
            <person name="Rosenke K."/>
        </authorList>
    </citation>
    <scope>NUCLEOTIDE SEQUENCE [LARGE SCALE GENOMIC DNA]</scope>
    <source>
        <strain evidence="1 2">IFM 0406</strain>
    </source>
</reference>
<accession>A0A164H0Y3</accession>
<keyword evidence="2" id="KW-1185">Reference proteome</keyword>
<comment type="caution">
    <text evidence="1">The sequence shown here is derived from an EMBL/GenBank/DDBJ whole genome shotgun (WGS) entry which is preliminary data.</text>
</comment>
<evidence type="ECO:0000313" key="2">
    <source>
        <dbReference type="Proteomes" id="UP000076512"/>
    </source>
</evidence>
<gene>
    <name evidence="1" type="ORF">AWN90_09210</name>
</gene>
<evidence type="ECO:0000313" key="1">
    <source>
        <dbReference type="EMBL" id="KZM68109.1"/>
    </source>
</evidence>